<proteinExistence type="predicted"/>
<protein>
    <submittedName>
        <fullName evidence="2">Uncharacterized protein</fullName>
    </submittedName>
</protein>
<reference evidence="2" key="1">
    <citation type="journal article" date="2021" name="Proc. Natl. Acad. Sci. U.S.A.">
        <title>A Catalog of Tens of Thousands of Viruses from Human Metagenomes Reveals Hidden Associations with Chronic Diseases.</title>
        <authorList>
            <person name="Tisza M.J."/>
            <person name="Buck C.B."/>
        </authorList>
    </citation>
    <scope>NUCLEOTIDE SEQUENCE</scope>
    <source>
        <strain evidence="2">CtYyB9</strain>
    </source>
</reference>
<evidence type="ECO:0000256" key="1">
    <source>
        <dbReference type="SAM" id="Phobius"/>
    </source>
</evidence>
<evidence type="ECO:0000313" key="2">
    <source>
        <dbReference type="EMBL" id="DAD86952.1"/>
    </source>
</evidence>
<organism evidence="2">
    <name type="scientific">Siphoviridae sp. ctYyB9</name>
    <dbReference type="NCBI Taxonomy" id="2826380"/>
    <lineage>
        <taxon>Viruses</taxon>
        <taxon>Duplodnaviria</taxon>
        <taxon>Heunggongvirae</taxon>
        <taxon>Uroviricota</taxon>
        <taxon>Caudoviricetes</taxon>
    </lineage>
</organism>
<keyword evidence="1" id="KW-0472">Membrane</keyword>
<sequence>MSLNLKTTFKLRFHKALKIIHLNHTICIMGYYLQVIELNIAIIYNCI</sequence>
<dbReference type="EMBL" id="BK015010">
    <property type="protein sequence ID" value="DAD86952.1"/>
    <property type="molecule type" value="Genomic_DNA"/>
</dbReference>
<name>A0A8S5MXM8_9CAUD</name>
<keyword evidence="1" id="KW-1133">Transmembrane helix</keyword>
<feature type="transmembrane region" description="Helical" evidence="1">
    <location>
        <begin position="21"/>
        <end position="44"/>
    </location>
</feature>
<accession>A0A8S5MXM8</accession>
<keyword evidence="1" id="KW-0812">Transmembrane</keyword>